<proteinExistence type="predicted"/>
<name>A0A2M7K6S6_9BACT</name>
<dbReference type="PROSITE" id="PS51257">
    <property type="entry name" value="PROKAR_LIPOPROTEIN"/>
    <property type="match status" value="1"/>
</dbReference>
<dbReference type="Proteomes" id="UP000231493">
    <property type="component" value="Unassembled WGS sequence"/>
</dbReference>
<protein>
    <recommendedName>
        <fullName evidence="3">Lipoprotein</fullName>
    </recommendedName>
</protein>
<dbReference type="EMBL" id="PFIP01000126">
    <property type="protein sequence ID" value="PIX33828.1"/>
    <property type="molecule type" value="Genomic_DNA"/>
</dbReference>
<reference evidence="2" key="1">
    <citation type="submission" date="2017-09" db="EMBL/GenBank/DDBJ databases">
        <title>Depth-based differentiation of microbial function through sediment-hosted aquifers and enrichment of novel symbionts in the deep terrestrial subsurface.</title>
        <authorList>
            <person name="Probst A.J."/>
            <person name="Ladd B."/>
            <person name="Jarett J.K."/>
            <person name="Geller-Mcgrath D.E."/>
            <person name="Sieber C.M."/>
            <person name="Emerson J.B."/>
            <person name="Anantharaman K."/>
            <person name="Thomas B.C."/>
            <person name="Malmstrom R."/>
            <person name="Stieglmeier M."/>
            <person name="Klingl A."/>
            <person name="Woyke T."/>
            <person name="Ryan C.M."/>
            <person name="Banfield J.F."/>
        </authorList>
    </citation>
    <scope>NUCLEOTIDE SEQUENCE [LARGE SCALE GENOMIC DNA]</scope>
</reference>
<sequence length="167" mass="19173">MSIINKPKILVTIINIFLLSSLLTGCIGSSTDEAQIMQIAKNIEKAIEKKEVGLFMENISYDYSDTNGGTYDNHINNLPEELFLKIEQAEDLLDPLSFFKIEVKVTIPESDLVLTDIYASGKMEINISLKACLLWYLCKIIYNEKIEYNVDFQKEDDDWKIISMEEM</sequence>
<accession>A0A2M7K6S6</accession>
<organism evidence="1 2">
    <name type="scientific">Candidatus Infernicultor aquiphilus</name>
    <dbReference type="NCBI Taxonomy" id="1805029"/>
    <lineage>
        <taxon>Bacteria</taxon>
        <taxon>Pseudomonadati</taxon>
        <taxon>Atribacterota</taxon>
        <taxon>Candidatus Phoenicimicrobiia</taxon>
        <taxon>Candidatus Pheonicimicrobiales</taxon>
        <taxon>Candidatus Phoenicimicrobiaceae</taxon>
        <taxon>Candidatus Infernicultor</taxon>
    </lineage>
</organism>
<evidence type="ECO:0000313" key="1">
    <source>
        <dbReference type="EMBL" id="PIX33828.1"/>
    </source>
</evidence>
<gene>
    <name evidence="1" type="ORF">COZ58_06100</name>
</gene>
<evidence type="ECO:0008006" key="3">
    <source>
        <dbReference type="Google" id="ProtNLM"/>
    </source>
</evidence>
<dbReference type="AlphaFoldDB" id="A0A2M7K6S6"/>
<comment type="caution">
    <text evidence="1">The sequence shown here is derived from an EMBL/GenBank/DDBJ whole genome shotgun (WGS) entry which is preliminary data.</text>
</comment>
<evidence type="ECO:0000313" key="2">
    <source>
        <dbReference type="Proteomes" id="UP000231493"/>
    </source>
</evidence>